<dbReference type="Proteomes" id="UP000001882">
    <property type="component" value="Chromosome"/>
</dbReference>
<evidence type="ECO:0000256" key="7">
    <source>
        <dbReference type="ARBA" id="ARBA00022985"/>
    </source>
</evidence>
<dbReference type="InterPro" id="IPR000390">
    <property type="entry name" value="Small_drug/metabolite_transptr"/>
</dbReference>
<dbReference type="AlphaFoldDB" id="D1YV40"/>
<dbReference type="RefSeq" id="WP_012898992.1">
    <property type="nucleotide sequence ID" value="NC_013665.1"/>
</dbReference>
<dbReference type="GO" id="GO:0006629">
    <property type="term" value="P:lipid metabolic process"/>
    <property type="evidence" value="ECO:0007669"/>
    <property type="project" value="UniProtKB-KW"/>
</dbReference>
<dbReference type="InterPro" id="IPR037185">
    <property type="entry name" value="EmrE-like"/>
</dbReference>
<dbReference type="InterPro" id="IPR000620">
    <property type="entry name" value="EamA_dom"/>
</dbReference>
<keyword evidence="3" id="KW-0444">Lipid biosynthesis</keyword>
<dbReference type="KEGG" id="mpd:MCP_0240"/>
<sequence length="116" mass="12754">MNKVIIDILIGIVFASFGQLFFKVGANNVGEISFSNLLQLFNVYIIVGLILYAIGSVFWIIALSKADLSYVYPFIALTFIVVYAFSILVLKEPFHAGRMIGTAIIIIGLCVLVAFD</sequence>
<dbReference type="GeneID" id="8680374"/>
<evidence type="ECO:0000256" key="8">
    <source>
        <dbReference type="ARBA" id="ARBA00022989"/>
    </source>
</evidence>
<feature type="transmembrane region" description="Helical" evidence="11">
    <location>
        <begin position="5"/>
        <end position="22"/>
    </location>
</feature>
<dbReference type="eggNOG" id="arCOG13210">
    <property type="taxonomic scope" value="Archaea"/>
</dbReference>
<reference evidence="13 14" key="2">
    <citation type="journal article" date="2008" name="Int. J. Syst. Evol. Microbiol.">
        <title>Methanocella paludicola gen. nov., sp. nov., a methane-producing archaeon, the first isolate of the lineage 'Rice Cluster I', and proposal of the new archaeal order Methanocellales ord. nov.</title>
        <authorList>
            <person name="Sakai S."/>
            <person name="Imachi H."/>
            <person name="Hanada S."/>
            <person name="Ohashi A."/>
            <person name="Harada H."/>
            <person name="Kamagata Y."/>
        </authorList>
    </citation>
    <scope>NUCLEOTIDE SEQUENCE [LARGE SCALE GENOMIC DNA]</scope>
    <source>
        <strain evidence="14">DSM 17711 / JCM 13418 / NBRC 101707 / SANAE</strain>
    </source>
</reference>
<dbReference type="EMBL" id="AP011532">
    <property type="protein sequence ID" value="BAI60312.1"/>
    <property type="molecule type" value="Genomic_DNA"/>
</dbReference>
<evidence type="ECO:0000259" key="12">
    <source>
        <dbReference type="Pfam" id="PF00892"/>
    </source>
</evidence>
<evidence type="ECO:0000256" key="4">
    <source>
        <dbReference type="ARBA" id="ARBA00022519"/>
    </source>
</evidence>
<keyword evidence="9" id="KW-0443">Lipid metabolism</keyword>
<keyword evidence="8 11" id="KW-1133">Transmembrane helix</keyword>
<keyword evidence="2" id="KW-1003">Cell membrane</keyword>
<dbReference type="SUPFAM" id="SSF103481">
    <property type="entry name" value="Multidrug resistance efflux transporter EmrE"/>
    <property type="match status" value="1"/>
</dbReference>
<evidence type="ECO:0000313" key="13">
    <source>
        <dbReference type="EMBL" id="BAI60312.1"/>
    </source>
</evidence>
<dbReference type="STRING" id="304371.MCP_0240"/>
<evidence type="ECO:0000256" key="10">
    <source>
        <dbReference type="ARBA" id="ARBA00023136"/>
    </source>
</evidence>
<keyword evidence="7" id="KW-0448">Lipopolysaccharide biosynthesis</keyword>
<evidence type="ECO:0000256" key="6">
    <source>
        <dbReference type="ARBA" id="ARBA00022692"/>
    </source>
</evidence>
<feature type="domain" description="EamA" evidence="12">
    <location>
        <begin position="30"/>
        <end position="113"/>
    </location>
</feature>
<evidence type="ECO:0000256" key="3">
    <source>
        <dbReference type="ARBA" id="ARBA00022516"/>
    </source>
</evidence>
<dbReference type="Gene3D" id="1.10.3730.20">
    <property type="match status" value="1"/>
</dbReference>
<evidence type="ECO:0000256" key="9">
    <source>
        <dbReference type="ARBA" id="ARBA00023098"/>
    </source>
</evidence>
<dbReference type="PANTHER" id="PTHR30561:SF9">
    <property type="entry name" value="4-AMINO-4-DEOXY-L-ARABINOSE-PHOSPHOUNDECAPRENOL FLIPPASE SUBUNIT ARNF-RELATED"/>
    <property type="match status" value="1"/>
</dbReference>
<comment type="subcellular location">
    <subcellularLocation>
        <location evidence="1">Cell membrane</location>
        <topology evidence="1">Multi-pass membrane protein</topology>
    </subcellularLocation>
</comment>
<dbReference type="GO" id="GO:0005886">
    <property type="term" value="C:plasma membrane"/>
    <property type="evidence" value="ECO:0007669"/>
    <property type="project" value="UniProtKB-SubCell"/>
</dbReference>
<gene>
    <name evidence="13" type="ordered locus">MCP_0240</name>
</gene>
<evidence type="ECO:0000256" key="5">
    <source>
        <dbReference type="ARBA" id="ARBA00022556"/>
    </source>
</evidence>
<feature type="transmembrane region" description="Helical" evidence="11">
    <location>
        <begin position="70"/>
        <end position="90"/>
    </location>
</feature>
<evidence type="ECO:0000256" key="2">
    <source>
        <dbReference type="ARBA" id="ARBA00022475"/>
    </source>
</evidence>
<keyword evidence="10 11" id="KW-0472">Membrane</keyword>
<keyword evidence="5" id="KW-0441">Lipid A biosynthesis</keyword>
<dbReference type="GO" id="GO:0022857">
    <property type="term" value="F:transmembrane transporter activity"/>
    <property type="evidence" value="ECO:0007669"/>
    <property type="project" value="InterPro"/>
</dbReference>
<name>D1YV40_METPS</name>
<organism evidence="13 14">
    <name type="scientific">Methanocella paludicola (strain DSM 17711 / JCM 13418 / NBRC 101707 / SANAE)</name>
    <dbReference type="NCBI Taxonomy" id="304371"/>
    <lineage>
        <taxon>Archaea</taxon>
        <taxon>Methanobacteriati</taxon>
        <taxon>Methanobacteriota</taxon>
        <taxon>Stenosarchaea group</taxon>
        <taxon>Methanomicrobia</taxon>
        <taxon>Methanocellales</taxon>
        <taxon>Methanocellaceae</taxon>
        <taxon>Methanocella</taxon>
    </lineage>
</organism>
<keyword evidence="6 11" id="KW-0812">Transmembrane</keyword>
<dbReference type="Pfam" id="PF00892">
    <property type="entry name" value="EamA"/>
    <property type="match status" value="1"/>
</dbReference>
<feature type="transmembrane region" description="Helical" evidence="11">
    <location>
        <begin position="96"/>
        <end position="115"/>
    </location>
</feature>
<dbReference type="OrthoDB" id="116561at2157"/>
<dbReference type="InParanoid" id="D1YV40"/>
<evidence type="ECO:0000256" key="1">
    <source>
        <dbReference type="ARBA" id="ARBA00004651"/>
    </source>
</evidence>
<proteinExistence type="predicted"/>
<feature type="transmembrane region" description="Helical" evidence="11">
    <location>
        <begin position="42"/>
        <end position="63"/>
    </location>
</feature>
<reference evidence="14" key="3">
    <citation type="journal article" date="2011" name="PLoS ONE">
        <title>Genome sequence of a mesophilic hydrogenotrophic methanogen Methanocella paludicola, the first cultivated representative of the order Methanocellales.</title>
        <authorList>
            <person name="Sakai S."/>
            <person name="Takaki Y."/>
            <person name="Shimamura S."/>
            <person name="Sekine M."/>
            <person name="Tajima T."/>
            <person name="Kosugi H."/>
            <person name="Ichikawa N."/>
            <person name="Tasumi E."/>
            <person name="Hiraki A.T."/>
            <person name="Shimizu A."/>
            <person name="Kato Y."/>
            <person name="Nishiko R."/>
            <person name="Mori K."/>
            <person name="Fujita N."/>
            <person name="Imachi H."/>
            <person name="Takai K."/>
        </authorList>
    </citation>
    <scope>NUCLEOTIDE SEQUENCE [LARGE SCALE GENOMIC DNA]</scope>
    <source>
        <strain evidence="14">DSM 17711 / JCM 13418 / NBRC 101707 / SANAE</strain>
    </source>
</reference>
<reference evidence="13 14" key="1">
    <citation type="journal article" date="2007" name="Appl. Environ. Microbiol.">
        <title>Isolation of key methanogens for global methane emission from rice paddy fields: a novel isolate affiliated with the clone cluster rice cluster I.</title>
        <authorList>
            <person name="Sakai S."/>
            <person name="Imachi H."/>
            <person name="Sekiguchi Y."/>
            <person name="Ohashi A."/>
            <person name="Harada H."/>
            <person name="Kamagata Y."/>
        </authorList>
    </citation>
    <scope>NUCLEOTIDE SEQUENCE [LARGE SCALE GENOMIC DNA]</scope>
    <source>
        <strain evidence="14">DSM 17711 / JCM 13418 / NBRC 101707 / SANAE</strain>
    </source>
</reference>
<evidence type="ECO:0000313" key="14">
    <source>
        <dbReference type="Proteomes" id="UP000001882"/>
    </source>
</evidence>
<keyword evidence="14" id="KW-1185">Reference proteome</keyword>
<dbReference type="PANTHER" id="PTHR30561">
    <property type="entry name" value="SMR FAMILY PROTON-DEPENDENT DRUG EFFLUX TRANSPORTER SUGE"/>
    <property type="match status" value="1"/>
</dbReference>
<keyword evidence="4" id="KW-0997">Cell inner membrane</keyword>
<accession>D1YV40</accession>
<protein>
    <recommendedName>
        <fullName evidence="12">EamA domain-containing protein</fullName>
    </recommendedName>
</protein>
<evidence type="ECO:0000256" key="11">
    <source>
        <dbReference type="SAM" id="Phobius"/>
    </source>
</evidence>